<protein>
    <submittedName>
        <fullName evidence="2">Uncharacterized protein</fullName>
    </submittedName>
</protein>
<dbReference type="Proteomes" id="UP001183535">
    <property type="component" value="Unassembled WGS sequence"/>
</dbReference>
<proteinExistence type="predicted"/>
<feature type="transmembrane region" description="Helical" evidence="1">
    <location>
        <begin position="132"/>
        <end position="157"/>
    </location>
</feature>
<feature type="transmembrane region" description="Helical" evidence="1">
    <location>
        <begin position="163"/>
        <end position="180"/>
    </location>
</feature>
<dbReference type="AlphaFoldDB" id="A0ABD5F3D0"/>
<gene>
    <name evidence="2" type="ORF">RM877_38290</name>
</gene>
<keyword evidence="1" id="KW-0812">Transmembrane</keyword>
<evidence type="ECO:0000313" key="3">
    <source>
        <dbReference type="Proteomes" id="UP001183535"/>
    </source>
</evidence>
<feature type="transmembrane region" description="Helical" evidence="1">
    <location>
        <begin position="34"/>
        <end position="51"/>
    </location>
</feature>
<name>A0ABD5F3D0_9ACTN</name>
<keyword evidence="1" id="KW-1133">Transmembrane helix</keyword>
<evidence type="ECO:0000313" key="2">
    <source>
        <dbReference type="EMBL" id="MDT0440499.1"/>
    </source>
</evidence>
<keyword evidence="3" id="KW-1185">Reference proteome</keyword>
<feature type="transmembrane region" description="Helical" evidence="1">
    <location>
        <begin position="89"/>
        <end position="111"/>
    </location>
</feature>
<dbReference type="RefSeq" id="WP_093828782.1">
    <property type="nucleotide sequence ID" value="NZ_JAVRES010000049.1"/>
</dbReference>
<comment type="caution">
    <text evidence="2">The sequence shown here is derived from an EMBL/GenBank/DDBJ whole genome shotgun (WGS) entry which is preliminary data.</text>
</comment>
<sequence length="200" mass="21829">MAGTGSTKRTGNIFFAFAPWIIFDVVAGPSTWEYAALAALVASIALNVPDFRRGKFKILEVTGVVFFAVISVLALVLDHHDLVWLETYAQAISSGVIAVVCLASLAFVPFTSQYARESTPREHWDSPVFRHINLVLTAMWSAVFVVTAVLGVVAVHTRGGSDWLNWVIPVALLVLAVRFTEHYPDRYTARQRAAVPGGVS</sequence>
<keyword evidence="1" id="KW-0472">Membrane</keyword>
<feature type="transmembrane region" description="Helical" evidence="1">
    <location>
        <begin position="58"/>
        <end position="77"/>
    </location>
</feature>
<organism evidence="2 3">
    <name type="scientific">Streptomyces doudnae</name>
    <dbReference type="NCBI Taxonomy" id="3075536"/>
    <lineage>
        <taxon>Bacteria</taxon>
        <taxon>Bacillati</taxon>
        <taxon>Actinomycetota</taxon>
        <taxon>Actinomycetes</taxon>
        <taxon>Kitasatosporales</taxon>
        <taxon>Streptomycetaceae</taxon>
        <taxon>Streptomyces</taxon>
    </lineage>
</organism>
<dbReference type="EMBL" id="JAVRES010000049">
    <property type="protein sequence ID" value="MDT0440499.1"/>
    <property type="molecule type" value="Genomic_DNA"/>
</dbReference>
<reference evidence="3" key="1">
    <citation type="submission" date="2023-07" db="EMBL/GenBank/DDBJ databases">
        <title>30 novel species of actinomycetes from the DSMZ collection.</title>
        <authorList>
            <person name="Nouioui I."/>
        </authorList>
    </citation>
    <scope>NUCLEOTIDE SEQUENCE [LARGE SCALE GENOMIC DNA]</scope>
    <source>
        <strain evidence="3">DSM 41981</strain>
    </source>
</reference>
<accession>A0ABD5F3D0</accession>
<feature type="transmembrane region" description="Helical" evidence="1">
    <location>
        <begin position="12"/>
        <end position="28"/>
    </location>
</feature>
<evidence type="ECO:0000256" key="1">
    <source>
        <dbReference type="SAM" id="Phobius"/>
    </source>
</evidence>